<protein>
    <submittedName>
        <fullName evidence="1">Uncharacterized protein</fullName>
    </submittedName>
</protein>
<name>A0ABX3NSF5_9BACT</name>
<evidence type="ECO:0000313" key="1">
    <source>
        <dbReference type="EMBL" id="OQP43727.1"/>
    </source>
</evidence>
<comment type="caution">
    <text evidence="1">The sequence shown here is derived from an EMBL/GenBank/DDBJ whole genome shotgun (WGS) entry which is preliminary data.</text>
</comment>
<organism evidence="1 2">
    <name type="scientific">Niastella koreensis</name>
    <dbReference type="NCBI Taxonomy" id="354356"/>
    <lineage>
        <taxon>Bacteria</taxon>
        <taxon>Pseudomonadati</taxon>
        <taxon>Bacteroidota</taxon>
        <taxon>Chitinophagia</taxon>
        <taxon>Chitinophagales</taxon>
        <taxon>Chitinophagaceae</taxon>
        <taxon>Niastella</taxon>
    </lineage>
</organism>
<dbReference type="RefSeq" id="WP_014218705.1">
    <property type="nucleotide sequence ID" value="NZ_LWBO01000034.1"/>
</dbReference>
<dbReference type="EMBL" id="LWBO01000034">
    <property type="protein sequence ID" value="OQP43727.1"/>
    <property type="molecule type" value="Genomic_DNA"/>
</dbReference>
<reference evidence="1 2" key="1">
    <citation type="submission" date="2016-04" db="EMBL/GenBank/DDBJ databases">
        <authorList>
            <person name="Chen L."/>
            <person name="Zhuang W."/>
            <person name="Wang G."/>
        </authorList>
    </citation>
    <scope>NUCLEOTIDE SEQUENCE [LARGE SCALE GENOMIC DNA]</scope>
    <source>
        <strain evidence="2">GR20</strain>
    </source>
</reference>
<keyword evidence="2" id="KW-1185">Reference proteome</keyword>
<accession>A0ABX3NSF5</accession>
<proteinExistence type="predicted"/>
<evidence type="ECO:0000313" key="2">
    <source>
        <dbReference type="Proteomes" id="UP000192277"/>
    </source>
</evidence>
<gene>
    <name evidence="1" type="ORF">A4D02_09600</name>
</gene>
<sequence length="76" mass="8576">MLLYERNMLLQTRRMQINVHLHAPLPAIAGAMKAEPASMGDPVGPKPAIPVSLGWFKMHFFTLHFLIIFSLQFSVT</sequence>
<dbReference type="Proteomes" id="UP000192277">
    <property type="component" value="Unassembled WGS sequence"/>
</dbReference>